<comment type="pathway">
    <text evidence="1 6">Metabolic intermediate biosynthesis; chorismate biosynthesis; chorismate from D-erythrose 4-phosphate and phosphoenolpyruvate: step 1/7.</text>
</comment>
<feature type="binding site" evidence="5">
    <location>
        <position position="77"/>
    </location>
    <ligand>
        <name>Mn(2+)</name>
        <dbReference type="ChEBI" id="CHEBI:29035"/>
    </ligand>
</feature>
<dbReference type="Proteomes" id="UP000028545">
    <property type="component" value="Unassembled WGS sequence"/>
</dbReference>
<comment type="catalytic activity">
    <reaction evidence="4 6">
        <text>D-erythrose 4-phosphate + phosphoenolpyruvate + H2O = 7-phospho-2-dehydro-3-deoxy-D-arabino-heptonate + phosphate</text>
        <dbReference type="Rhea" id="RHEA:14717"/>
        <dbReference type="ChEBI" id="CHEBI:15377"/>
        <dbReference type="ChEBI" id="CHEBI:16897"/>
        <dbReference type="ChEBI" id="CHEBI:43474"/>
        <dbReference type="ChEBI" id="CHEBI:58394"/>
        <dbReference type="ChEBI" id="CHEBI:58702"/>
        <dbReference type="EC" id="2.5.1.54"/>
    </reaction>
</comment>
<feature type="binding site" evidence="5">
    <location>
        <position position="270"/>
    </location>
    <ligand>
        <name>Mn(2+)</name>
        <dbReference type="ChEBI" id="CHEBI:29035"/>
    </ligand>
</feature>
<dbReference type="GO" id="GO:0009073">
    <property type="term" value="P:aromatic amino acid family biosynthetic process"/>
    <property type="evidence" value="ECO:0007669"/>
    <property type="project" value="UniProtKB-KW"/>
</dbReference>
<reference evidence="7 8" key="1">
    <citation type="journal article" date="2014" name="Genome Announc.">
        <title>Draft genome sequence of the pathogenic fungus Scedosporium apiospermum.</title>
        <authorList>
            <person name="Vandeputte P."/>
            <person name="Ghamrawi S."/>
            <person name="Rechenmann M."/>
            <person name="Iltis A."/>
            <person name="Giraud S."/>
            <person name="Fleury M."/>
            <person name="Thornton C."/>
            <person name="Delhaes L."/>
            <person name="Meyer W."/>
            <person name="Papon N."/>
            <person name="Bouchara J.P."/>
        </authorList>
    </citation>
    <scope>NUCLEOTIDE SEQUENCE [LARGE SCALE GENOMIC DNA]</scope>
    <source>
        <strain evidence="7 8">IHEM 14462</strain>
    </source>
</reference>
<dbReference type="Gene3D" id="3.20.20.70">
    <property type="entry name" value="Aldolase class I"/>
    <property type="match status" value="1"/>
</dbReference>
<keyword evidence="8" id="KW-1185">Reference proteome</keyword>
<dbReference type="GeneID" id="27721647"/>
<evidence type="ECO:0000256" key="5">
    <source>
        <dbReference type="PIRSR" id="PIRSR602480-1"/>
    </source>
</evidence>
<evidence type="ECO:0000313" key="8">
    <source>
        <dbReference type="Proteomes" id="UP000028545"/>
    </source>
</evidence>
<dbReference type="HOGENOM" id="CLU_026885_1_0_1"/>
<dbReference type="PANTHER" id="PTHR21337">
    <property type="entry name" value="PHOSPHO-2-DEHYDRO-3-DEOXYHEPTONATE ALDOLASE 1, 2"/>
    <property type="match status" value="1"/>
</dbReference>
<evidence type="ECO:0000313" key="7">
    <source>
        <dbReference type="EMBL" id="KEZ45136.1"/>
    </source>
</evidence>
<feature type="binding site" evidence="5">
    <location>
        <position position="116"/>
    </location>
    <ligand>
        <name>phosphoenolpyruvate</name>
        <dbReference type="ChEBI" id="CHEBI:58702"/>
    </ligand>
</feature>
<dbReference type="OMA" id="TVAWVTD"/>
<dbReference type="Pfam" id="PF01474">
    <property type="entry name" value="DAHP_synth_2"/>
    <property type="match status" value="2"/>
</dbReference>
<dbReference type="GO" id="GO:0008652">
    <property type="term" value="P:amino acid biosynthetic process"/>
    <property type="evidence" value="ECO:0007669"/>
    <property type="project" value="UniProtKB-KW"/>
</dbReference>
<evidence type="ECO:0000256" key="6">
    <source>
        <dbReference type="RuleBase" id="RU363071"/>
    </source>
</evidence>
<dbReference type="OrthoDB" id="2338at2759"/>
<dbReference type="InterPro" id="IPR002480">
    <property type="entry name" value="DAHP_synth_2"/>
</dbReference>
<feature type="binding site" evidence="5">
    <location>
        <position position="342"/>
    </location>
    <ligand>
        <name>Mn(2+)</name>
        <dbReference type="ChEBI" id="CHEBI:29035"/>
    </ligand>
</feature>
<dbReference type="InterPro" id="IPR013785">
    <property type="entry name" value="Aldolase_TIM"/>
</dbReference>
<dbReference type="SUPFAM" id="SSF51569">
    <property type="entry name" value="Aldolase"/>
    <property type="match status" value="1"/>
</dbReference>
<dbReference type="KEGG" id="sapo:SAPIO_CDS2575"/>
<dbReference type="EMBL" id="JOWA01000086">
    <property type="protein sequence ID" value="KEZ45136.1"/>
    <property type="molecule type" value="Genomic_DNA"/>
</dbReference>
<comment type="similarity">
    <text evidence="2 6">Belongs to the class-II DAHP synthase family.</text>
</comment>
<keyword evidence="6" id="KW-0028">Amino-acid biosynthesis</keyword>
<dbReference type="RefSeq" id="XP_016644935.1">
    <property type="nucleotide sequence ID" value="XM_016785559.1"/>
</dbReference>
<feature type="binding site" evidence="5">
    <location>
        <begin position="182"/>
        <end position="183"/>
    </location>
    <ligand>
        <name>phosphoenolpyruvate</name>
        <dbReference type="ChEBI" id="CHEBI:58702"/>
    </ligand>
</feature>
<comment type="cofactor">
    <cofactor evidence="5">
        <name>Mn(2+)</name>
        <dbReference type="ChEBI" id="CHEBI:29035"/>
    </cofactor>
    <cofactor evidence="5">
        <name>Co(2+)</name>
        <dbReference type="ChEBI" id="CHEBI:48828"/>
    </cofactor>
    <cofactor evidence="5">
        <name>Cd(2+)</name>
        <dbReference type="ChEBI" id="CHEBI:48775"/>
    </cofactor>
    <text evidence="5">Binds 1 divalent cation per subunit. The enzyme is active with manganese, cobalt or cadmium ions.</text>
</comment>
<evidence type="ECO:0000256" key="1">
    <source>
        <dbReference type="ARBA" id="ARBA00004688"/>
    </source>
</evidence>
<protein>
    <recommendedName>
        <fullName evidence="6">Phospho-2-dehydro-3-deoxyheptonate aldolase</fullName>
        <ecNumber evidence="6">2.5.1.54</ecNumber>
    </recommendedName>
</protein>
<dbReference type="GO" id="GO:0003849">
    <property type="term" value="F:3-deoxy-7-phosphoheptulonate synthase activity"/>
    <property type="evidence" value="ECO:0007669"/>
    <property type="project" value="UniProtKB-EC"/>
</dbReference>
<sequence length="409" mass="45012">MESDKTIHRGEWTPTSWRLMPIHMQQVIYEDEVFLKQVLARLSELPGLVSPEQIEAARKHYAEAARGESFILIGGDCAESFDDTKDHIIAQKMDLLNYQAHHIEFVTGLPVHITARLAGQYAKPRSQPMEALPDGRLVHAFRGHNINGPGLSERHEALLLPLESSLTKGGYNTSATFLWVGERTRQLDGAHLEYLRGLKNPIGVKIGPNTTPVEVLTLLELLCEDNPSEPGRVTLIFRFGADKVSAVLPPILQAVKNSQFNPVWMCDPCHGNTISRNGVKTRSMATMLGEVKQVVATLAAHGMHLGGLHIEQTGEEDVLECVETDGFGEDVKLGENYKSLCDPRLSGAQARTFVARVAEMLVAVERPNLKAGAKKKQSVLQIAAFAPSLTWDVFGARLPNILGFGKTYS</sequence>
<dbReference type="UniPathway" id="UPA00053">
    <property type="reaction ID" value="UER00084"/>
</dbReference>
<feature type="binding site" evidence="5">
    <location>
        <position position="238"/>
    </location>
    <ligand>
        <name>phosphoenolpyruvate</name>
        <dbReference type="ChEBI" id="CHEBI:58702"/>
    </ligand>
</feature>
<dbReference type="VEuPathDB" id="FungiDB:SAPIO_CDS2575"/>
<feature type="binding site" evidence="5">
    <location>
        <position position="311"/>
    </location>
    <ligand>
        <name>Mn(2+)</name>
        <dbReference type="ChEBI" id="CHEBI:29035"/>
    </ligand>
</feature>
<dbReference type="PANTHER" id="PTHR21337:SF0">
    <property type="entry name" value="PHOSPHO-2-DEHYDRO-3-DEOXYHEPTONATE ALDOLASE"/>
    <property type="match status" value="1"/>
</dbReference>
<evidence type="ECO:0000256" key="4">
    <source>
        <dbReference type="ARBA" id="ARBA00047508"/>
    </source>
</evidence>
<keyword evidence="3 6" id="KW-0808">Transferase</keyword>
<dbReference type="GO" id="GO:0009423">
    <property type="term" value="P:chorismate biosynthetic process"/>
    <property type="evidence" value="ECO:0007669"/>
    <property type="project" value="UniProtKB-UniPathway"/>
</dbReference>
<organism evidence="7 8">
    <name type="scientific">Pseudallescheria apiosperma</name>
    <name type="common">Scedosporium apiospermum</name>
    <dbReference type="NCBI Taxonomy" id="563466"/>
    <lineage>
        <taxon>Eukaryota</taxon>
        <taxon>Fungi</taxon>
        <taxon>Dikarya</taxon>
        <taxon>Ascomycota</taxon>
        <taxon>Pezizomycotina</taxon>
        <taxon>Sordariomycetes</taxon>
        <taxon>Hypocreomycetidae</taxon>
        <taxon>Microascales</taxon>
        <taxon>Microascaceae</taxon>
        <taxon>Scedosporium</taxon>
    </lineage>
</organism>
<dbReference type="AlphaFoldDB" id="A0A084GCS4"/>
<name>A0A084GCS4_PSEDA</name>
<keyword evidence="5" id="KW-0170">Cobalt</keyword>
<comment type="caution">
    <text evidence="7">The sequence shown here is derived from an EMBL/GenBank/DDBJ whole genome shotgun (WGS) entry which is preliminary data.</text>
</comment>
<dbReference type="EC" id="2.5.1.54" evidence="6"/>
<proteinExistence type="inferred from homology"/>
<keyword evidence="5" id="KW-0104">Cadmium</keyword>
<keyword evidence="5" id="KW-0464">Manganese</keyword>
<accession>A0A084GCS4</accession>
<evidence type="ECO:0000256" key="3">
    <source>
        <dbReference type="ARBA" id="ARBA00022679"/>
    </source>
</evidence>
<gene>
    <name evidence="7" type="ORF">SAPIO_CDS2575</name>
</gene>
<evidence type="ECO:0000256" key="2">
    <source>
        <dbReference type="ARBA" id="ARBA00008911"/>
    </source>
</evidence>
<feature type="binding site" evidence="5">
    <location>
        <position position="205"/>
    </location>
    <ligand>
        <name>phosphoenolpyruvate</name>
        <dbReference type="ChEBI" id="CHEBI:58702"/>
    </ligand>
</feature>
<keyword evidence="6" id="KW-0057">Aromatic amino acid biosynthesis</keyword>